<dbReference type="AlphaFoldDB" id="U5FKS0"/>
<accession>U5FKS0</accession>
<protein>
    <submittedName>
        <fullName evidence="1">Uncharacterized protein</fullName>
    </submittedName>
</protein>
<organism evidence="1 2">
    <name type="scientific">Populus trichocarpa</name>
    <name type="common">Western balsam poplar</name>
    <name type="synonym">Populus balsamifera subsp. trichocarpa</name>
    <dbReference type="NCBI Taxonomy" id="3694"/>
    <lineage>
        <taxon>Eukaryota</taxon>
        <taxon>Viridiplantae</taxon>
        <taxon>Streptophyta</taxon>
        <taxon>Embryophyta</taxon>
        <taxon>Tracheophyta</taxon>
        <taxon>Spermatophyta</taxon>
        <taxon>Magnoliopsida</taxon>
        <taxon>eudicotyledons</taxon>
        <taxon>Gunneridae</taxon>
        <taxon>Pentapetalae</taxon>
        <taxon>rosids</taxon>
        <taxon>fabids</taxon>
        <taxon>Malpighiales</taxon>
        <taxon>Salicaceae</taxon>
        <taxon>Saliceae</taxon>
        <taxon>Populus</taxon>
    </lineage>
</organism>
<sequence>MEEGIALLRNDFAKANISVEQMAFLTKQWYKSVLARIHIYAFCIELAVESSDDLLSSAAACIETEAAAAAGNAAYMLPSMYNHDCGKLSLFLAYARLDYKGKLC</sequence>
<dbReference type="STRING" id="3694.U5FKS0"/>
<dbReference type="EMBL" id="CM009305">
    <property type="protein sequence ID" value="PNS98141.1"/>
    <property type="molecule type" value="Genomic_DNA"/>
</dbReference>
<reference evidence="1 2" key="1">
    <citation type="journal article" date="2006" name="Science">
        <title>The genome of black cottonwood, Populus trichocarpa (Torr. &amp; Gray).</title>
        <authorList>
            <person name="Tuskan G.A."/>
            <person name="Difazio S."/>
            <person name="Jansson S."/>
            <person name="Bohlmann J."/>
            <person name="Grigoriev I."/>
            <person name="Hellsten U."/>
            <person name="Putnam N."/>
            <person name="Ralph S."/>
            <person name="Rombauts S."/>
            <person name="Salamov A."/>
            <person name="Schein J."/>
            <person name="Sterck L."/>
            <person name="Aerts A."/>
            <person name="Bhalerao R.R."/>
            <person name="Bhalerao R.P."/>
            <person name="Blaudez D."/>
            <person name="Boerjan W."/>
            <person name="Brun A."/>
            <person name="Brunner A."/>
            <person name="Busov V."/>
            <person name="Campbell M."/>
            <person name="Carlson J."/>
            <person name="Chalot M."/>
            <person name="Chapman J."/>
            <person name="Chen G.L."/>
            <person name="Cooper D."/>
            <person name="Coutinho P.M."/>
            <person name="Couturier J."/>
            <person name="Covert S."/>
            <person name="Cronk Q."/>
            <person name="Cunningham R."/>
            <person name="Davis J."/>
            <person name="Degroeve S."/>
            <person name="Dejardin A."/>
            <person name="Depamphilis C."/>
            <person name="Detter J."/>
            <person name="Dirks B."/>
            <person name="Dubchak I."/>
            <person name="Duplessis S."/>
            <person name="Ehlting J."/>
            <person name="Ellis B."/>
            <person name="Gendler K."/>
            <person name="Goodstein D."/>
            <person name="Gribskov M."/>
            <person name="Grimwood J."/>
            <person name="Groover A."/>
            <person name="Gunter L."/>
            <person name="Hamberger B."/>
            <person name="Heinze B."/>
            <person name="Helariutta Y."/>
            <person name="Henrissat B."/>
            <person name="Holligan D."/>
            <person name="Holt R."/>
            <person name="Huang W."/>
            <person name="Islam-Faridi N."/>
            <person name="Jones S."/>
            <person name="Jones-Rhoades M."/>
            <person name="Jorgensen R."/>
            <person name="Joshi C."/>
            <person name="Kangasjarvi J."/>
            <person name="Karlsson J."/>
            <person name="Kelleher C."/>
            <person name="Kirkpatrick R."/>
            <person name="Kirst M."/>
            <person name="Kohler A."/>
            <person name="Kalluri U."/>
            <person name="Larimer F."/>
            <person name="Leebens-Mack J."/>
            <person name="Leple J.C."/>
            <person name="Locascio P."/>
            <person name="Lou Y."/>
            <person name="Lucas S."/>
            <person name="Martin F."/>
            <person name="Montanini B."/>
            <person name="Napoli C."/>
            <person name="Nelson D.R."/>
            <person name="Nelson C."/>
            <person name="Nieminen K."/>
            <person name="Nilsson O."/>
            <person name="Pereda V."/>
            <person name="Peter G."/>
            <person name="Philippe R."/>
            <person name="Pilate G."/>
            <person name="Poliakov A."/>
            <person name="Razumovskaya J."/>
            <person name="Richardson P."/>
            <person name="Rinaldi C."/>
            <person name="Ritland K."/>
            <person name="Rouze P."/>
            <person name="Ryaboy D."/>
            <person name="Schmutz J."/>
            <person name="Schrader J."/>
            <person name="Segerman B."/>
            <person name="Shin H."/>
            <person name="Siddiqui A."/>
            <person name="Sterky F."/>
            <person name="Terry A."/>
            <person name="Tsai C.J."/>
            <person name="Uberbacher E."/>
            <person name="Unneberg P."/>
            <person name="Vahala J."/>
            <person name="Wall K."/>
            <person name="Wessler S."/>
            <person name="Yang G."/>
            <person name="Yin T."/>
            <person name="Douglas C."/>
            <person name="Marra M."/>
            <person name="Sandberg G."/>
            <person name="Van de Peer Y."/>
            <person name="Rokhsar D."/>
        </authorList>
    </citation>
    <scope>NUCLEOTIDE SEQUENCE [LARGE SCALE GENOMIC DNA]</scope>
    <source>
        <strain evidence="2">cv. Nisqually</strain>
    </source>
</reference>
<evidence type="ECO:0000313" key="1">
    <source>
        <dbReference type="EMBL" id="PNS98141.1"/>
    </source>
</evidence>
<dbReference type="InParanoid" id="U5FKS0"/>
<dbReference type="HOGENOM" id="CLU_2254777_0_0_1"/>
<dbReference type="eggNOG" id="KOG2084">
    <property type="taxonomic scope" value="Eukaryota"/>
</dbReference>
<gene>
    <name evidence="1" type="ORF">POPTR_016G062300</name>
</gene>
<proteinExistence type="predicted"/>
<dbReference type="Proteomes" id="UP000006729">
    <property type="component" value="Chromosome 16"/>
</dbReference>
<keyword evidence="2" id="KW-1185">Reference proteome</keyword>
<evidence type="ECO:0000313" key="2">
    <source>
        <dbReference type="Proteomes" id="UP000006729"/>
    </source>
</evidence>
<name>U5FKS0_POPTR</name>